<dbReference type="GO" id="GO:0003676">
    <property type="term" value="F:nucleic acid binding"/>
    <property type="evidence" value="ECO:0007669"/>
    <property type="project" value="InterPro"/>
</dbReference>
<dbReference type="InterPro" id="IPR002562">
    <property type="entry name" value="3'-5'_exonuclease_dom"/>
</dbReference>
<comment type="caution">
    <text evidence="2">The sequence shown here is derived from an EMBL/GenBank/DDBJ whole genome shotgun (WGS) entry which is preliminary data.</text>
</comment>
<dbReference type="PANTHER" id="PTHR47649:SF1">
    <property type="entry name" value="RIBONUCLEASE D"/>
    <property type="match status" value="1"/>
</dbReference>
<protein>
    <submittedName>
        <fullName evidence="2">Ribonuclease D</fullName>
    </submittedName>
</protein>
<dbReference type="AlphaFoldDB" id="A0AAE4VM38"/>
<keyword evidence="3" id="KW-1185">Reference proteome</keyword>
<evidence type="ECO:0000259" key="1">
    <source>
        <dbReference type="SMART" id="SM00474"/>
    </source>
</evidence>
<dbReference type="RefSeq" id="WP_322498851.1">
    <property type="nucleotide sequence ID" value="NZ_JARGYU010000002.1"/>
</dbReference>
<dbReference type="InterPro" id="IPR051086">
    <property type="entry name" value="RNase_D-like"/>
</dbReference>
<dbReference type="SMART" id="SM00474">
    <property type="entry name" value="35EXOc"/>
    <property type="match status" value="1"/>
</dbReference>
<reference evidence="2" key="1">
    <citation type="submission" date="2023-02" db="EMBL/GenBank/DDBJ databases">
        <title>Host association and intracellularity evolved multiple times independently in the Rickettsiales.</title>
        <authorList>
            <person name="Castelli M."/>
            <person name="Nardi T."/>
            <person name="Gammuto L."/>
            <person name="Bellinzona G."/>
            <person name="Sabaneyeva E."/>
            <person name="Potekhin A."/>
            <person name="Serra V."/>
            <person name="Petroni G."/>
            <person name="Sassera D."/>
        </authorList>
    </citation>
    <scope>NUCLEOTIDE SEQUENCE</scope>
    <source>
        <strain evidence="2">USBL-36I1</strain>
    </source>
</reference>
<dbReference type="PANTHER" id="PTHR47649">
    <property type="entry name" value="RIBONUCLEASE D"/>
    <property type="match status" value="1"/>
</dbReference>
<evidence type="ECO:0000313" key="2">
    <source>
        <dbReference type="EMBL" id="MDZ5761426.1"/>
    </source>
</evidence>
<dbReference type="Gene3D" id="3.30.420.10">
    <property type="entry name" value="Ribonuclease H-like superfamily/Ribonuclease H"/>
    <property type="match status" value="1"/>
</dbReference>
<sequence>MKIKNKRILVHKNDLPDDLSLDYTIAIDTEAMGLQPHRDRLCLVQITDGSDCIHLIQMTEFAPKSPNLCKVLFDDNYKKIFHFARFDIAILHRNFASCFLKNNYFIEKNNKINSKNDRINNVFCTKIAARLALTFCRSHSLRDLCYDLLGVKISKEQQTSDWGKNSLSDKQLEYAAYDVFYLHHLAEKLSEILVREGRMEIAQAAFDFVPYLSDCDLLNLSGEYIFSH</sequence>
<accession>A0AAE4VM38</accession>
<dbReference type="InterPro" id="IPR036397">
    <property type="entry name" value="RNaseH_sf"/>
</dbReference>
<dbReference type="Pfam" id="PF01612">
    <property type="entry name" value="DNA_pol_A_exo1"/>
    <property type="match status" value="1"/>
</dbReference>
<dbReference type="EMBL" id="JARGYU010000002">
    <property type="protein sequence ID" value="MDZ5761426.1"/>
    <property type="molecule type" value="Genomic_DNA"/>
</dbReference>
<organism evidence="2 3">
    <name type="scientific">Lyticum sinuosum</name>
    <dbReference type="NCBI Taxonomy" id="1332059"/>
    <lineage>
        <taxon>Bacteria</taxon>
        <taxon>Pseudomonadati</taxon>
        <taxon>Pseudomonadota</taxon>
        <taxon>Alphaproteobacteria</taxon>
        <taxon>Rickettsiales</taxon>
        <taxon>Lyticum</taxon>
    </lineage>
</organism>
<proteinExistence type="predicted"/>
<feature type="domain" description="3'-5' exonuclease" evidence="1">
    <location>
        <begin position="7"/>
        <end position="194"/>
    </location>
</feature>
<dbReference type="InterPro" id="IPR012337">
    <property type="entry name" value="RNaseH-like_sf"/>
</dbReference>
<dbReference type="GO" id="GO:0008408">
    <property type="term" value="F:3'-5' exonuclease activity"/>
    <property type="evidence" value="ECO:0007669"/>
    <property type="project" value="InterPro"/>
</dbReference>
<dbReference type="GO" id="GO:0006139">
    <property type="term" value="P:nucleobase-containing compound metabolic process"/>
    <property type="evidence" value="ECO:0007669"/>
    <property type="project" value="InterPro"/>
</dbReference>
<name>A0AAE4VM38_9RICK</name>
<dbReference type="CDD" id="cd06142">
    <property type="entry name" value="RNaseD_exo"/>
    <property type="match status" value="1"/>
</dbReference>
<dbReference type="SUPFAM" id="SSF53098">
    <property type="entry name" value="Ribonuclease H-like"/>
    <property type="match status" value="1"/>
</dbReference>
<evidence type="ECO:0000313" key="3">
    <source>
        <dbReference type="Proteomes" id="UP001289135"/>
    </source>
</evidence>
<dbReference type="Proteomes" id="UP001289135">
    <property type="component" value="Unassembled WGS sequence"/>
</dbReference>
<gene>
    <name evidence="2" type="ORF">Lyticum_00602</name>
</gene>